<keyword evidence="3" id="KW-1185">Reference proteome</keyword>
<dbReference type="InterPro" id="IPR037401">
    <property type="entry name" value="SnoaL-like"/>
</dbReference>
<accession>A0ABX7YQ50</accession>
<evidence type="ECO:0000313" key="2">
    <source>
        <dbReference type="EMBL" id="QUN04765.1"/>
    </source>
</evidence>
<feature type="domain" description="SnoaL-like" evidence="1">
    <location>
        <begin position="33"/>
        <end position="139"/>
    </location>
</feature>
<organism evidence="2 3">
    <name type="scientific">Shewanella yunxiaonensis</name>
    <dbReference type="NCBI Taxonomy" id="2829809"/>
    <lineage>
        <taxon>Bacteria</taxon>
        <taxon>Pseudomonadati</taxon>
        <taxon>Pseudomonadota</taxon>
        <taxon>Gammaproteobacteria</taxon>
        <taxon>Alteromonadales</taxon>
        <taxon>Shewanellaceae</taxon>
        <taxon>Shewanella</taxon>
    </lineage>
</organism>
<dbReference type="RefSeq" id="WP_212593818.1">
    <property type="nucleotide sequence ID" value="NZ_CP073587.1"/>
</dbReference>
<gene>
    <name evidence="2" type="ORF">KDN34_10930</name>
</gene>
<dbReference type="EMBL" id="CP073587">
    <property type="protein sequence ID" value="QUN04765.1"/>
    <property type="molecule type" value="Genomic_DNA"/>
</dbReference>
<dbReference type="InterPro" id="IPR032710">
    <property type="entry name" value="NTF2-like_dom_sf"/>
</dbReference>
<proteinExistence type="predicted"/>
<protein>
    <submittedName>
        <fullName evidence="2">Nuclear transport factor 2 family protein</fullName>
    </submittedName>
</protein>
<dbReference type="Pfam" id="PF13474">
    <property type="entry name" value="SnoaL_3"/>
    <property type="match status" value="1"/>
</dbReference>
<evidence type="ECO:0000259" key="1">
    <source>
        <dbReference type="Pfam" id="PF13474"/>
    </source>
</evidence>
<sequence>MLVFCSPLSLVYADEPTNLNQVSHNPQTIKADAVLDQLHRSAAAADWDSYFELFTDDAGFVGTDISEHWSMQDFERYARTSKGWSYKTQSRTMVRHGDVVVFDEILDNTNYGLCRGTGTMVLTEDGWKILQYHLSFPIPNELAPRITDQIKVFRKKTAAKGS</sequence>
<dbReference type="Proteomes" id="UP000679575">
    <property type="component" value="Chromosome"/>
</dbReference>
<evidence type="ECO:0000313" key="3">
    <source>
        <dbReference type="Proteomes" id="UP000679575"/>
    </source>
</evidence>
<dbReference type="SUPFAM" id="SSF54427">
    <property type="entry name" value="NTF2-like"/>
    <property type="match status" value="1"/>
</dbReference>
<dbReference type="Gene3D" id="3.10.450.50">
    <property type="match status" value="1"/>
</dbReference>
<reference evidence="2 3" key="1">
    <citation type="submission" date="2021-04" db="EMBL/GenBank/DDBJ databases">
        <title>Novel species identification of genus Shewanella.</title>
        <authorList>
            <person name="Liu G."/>
        </authorList>
    </citation>
    <scope>NUCLEOTIDE SEQUENCE [LARGE SCALE GENOMIC DNA]</scope>
    <source>
        <strain evidence="2 3">FJAT-54481</strain>
    </source>
</reference>
<name>A0ABX7YQ50_9GAMM</name>